<evidence type="ECO:0000313" key="10">
    <source>
        <dbReference type="EMBL" id="KKA20171.1"/>
    </source>
</evidence>
<feature type="transmembrane region" description="Helical" evidence="8">
    <location>
        <begin position="869"/>
        <end position="885"/>
    </location>
</feature>
<dbReference type="SUPFAM" id="SSF53720">
    <property type="entry name" value="ALDH-like"/>
    <property type="match status" value="1"/>
</dbReference>
<keyword evidence="8" id="KW-1133">Transmembrane helix</keyword>
<dbReference type="Pfam" id="PF07690">
    <property type="entry name" value="MFS_1"/>
    <property type="match status" value="1"/>
</dbReference>
<keyword evidence="3 7" id="KW-0560">Oxidoreductase</keyword>
<gene>
    <name evidence="10" type="ORF">T310_5825</name>
</gene>
<feature type="transmembrane region" description="Helical" evidence="8">
    <location>
        <begin position="1256"/>
        <end position="1280"/>
    </location>
</feature>
<dbReference type="Pfam" id="PF00171">
    <property type="entry name" value="Aldedh"/>
    <property type="match status" value="1"/>
</dbReference>
<evidence type="ECO:0000256" key="8">
    <source>
        <dbReference type="SAM" id="Phobius"/>
    </source>
</evidence>
<name>A0A0F4YQS0_RASE3</name>
<keyword evidence="8" id="KW-0472">Membrane</keyword>
<evidence type="ECO:0000256" key="5">
    <source>
        <dbReference type="ARBA" id="ARBA00049194"/>
    </source>
</evidence>
<dbReference type="GO" id="GO:0016020">
    <property type="term" value="C:membrane"/>
    <property type="evidence" value="ECO:0007669"/>
    <property type="project" value="UniProtKB-SubCell"/>
</dbReference>
<dbReference type="GeneID" id="25318164"/>
<feature type="domain" description="Aldehyde dehydrogenase" evidence="9">
    <location>
        <begin position="171"/>
        <end position="617"/>
    </location>
</feature>
<evidence type="ECO:0000256" key="4">
    <source>
        <dbReference type="ARBA" id="ARBA00024226"/>
    </source>
</evidence>
<dbReference type="InterPro" id="IPR044086">
    <property type="entry name" value="LUC3-like"/>
</dbReference>
<dbReference type="PANTHER" id="PTHR11699">
    <property type="entry name" value="ALDEHYDE DEHYDROGENASE-RELATED"/>
    <property type="match status" value="1"/>
</dbReference>
<evidence type="ECO:0000259" key="9">
    <source>
        <dbReference type="Pfam" id="PF00171"/>
    </source>
</evidence>
<dbReference type="PROSITE" id="PS00687">
    <property type="entry name" value="ALDEHYDE_DEHYDR_GLU"/>
    <property type="match status" value="1"/>
</dbReference>
<keyword evidence="11" id="KW-1185">Reference proteome</keyword>
<proteinExistence type="inferred from homology"/>
<dbReference type="InterPro" id="IPR011701">
    <property type="entry name" value="MFS"/>
</dbReference>
<feature type="transmembrane region" description="Helical" evidence="8">
    <location>
        <begin position="1167"/>
        <end position="1187"/>
    </location>
</feature>
<dbReference type="InterPro" id="IPR016161">
    <property type="entry name" value="Ald_DH/histidinol_DH"/>
</dbReference>
<dbReference type="InterPro" id="IPR016162">
    <property type="entry name" value="Ald_DH_N"/>
</dbReference>
<dbReference type="SUPFAM" id="SSF103473">
    <property type="entry name" value="MFS general substrate transporter"/>
    <property type="match status" value="1"/>
</dbReference>
<dbReference type="GO" id="GO:0004029">
    <property type="term" value="F:aldehyde dehydrogenase (NAD+) activity"/>
    <property type="evidence" value="ECO:0007669"/>
    <property type="project" value="UniProtKB-EC"/>
</dbReference>
<dbReference type="InterPro" id="IPR029510">
    <property type="entry name" value="Ald_DH_CS_GLU"/>
</dbReference>
<comment type="similarity">
    <text evidence="2 7">Belongs to the aldehyde dehydrogenase family.</text>
</comment>
<dbReference type="InterPro" id="IPR015590">
    <property type="entry name" value="Aldehyde_DH_dom"/>
</dbReference>
<sequence length="1296" mass="145154">MDCTEYGGIGIGDWMWRRSAAPQALGTGNKDSIHHAQRREAVCPEWRIDLVSLLVDIWSIYFISDRKGHTGYDPCSMWRFPNTFSCSCHKQAVTVDFSGGRDELIQPPPSIDSDSNSSFFNYLLFHHIQTYSSQFLSSFAMHVNGQNGHSARLDFTTFRNVINNELTTTARTRHGINPANRQPNPEVPVSTQQDLDRAVNAAQKAFRQWSQVPLEERRAAIIAFGNALDENKDDFARLLSMEQGKPLAQSYHEISMAVEWLRTIPTMAIPEEVIQDKDDVQVIQRYTPIGVACGIIPWNYPILLCCGKIAPALSTGNVIIIKPSPYTPYCNLKLGELGTRFFPPGVLQVLSGDEDLGPMMTAHPGIGYVSFTGSSATGKKVMASCAPTLKRVTLELGGNDPAIICDDVDIDEIIPKVATLCFYCSAQICMMIKRLYVHEKIYDQFRDALVKYTQTLKTGEGTEPDVFFGPVQNEMQYEKVKDLFTTITTEGLNPVLGGKIEESKGYFITPTIIDNPPEKSRVVTEEPFGPIVPLLKWSDEDDVIARANDTMMGLGSSVWSKDIDRATRMARRLESGSVWVNSHFDVAPGVPFGGHKWSGIGTEWGLNGLRAYCNSQSLWVPKKLDNVSRNWSIFIKRRDWEKKKEKLQQMKKLAILSNSEETEVTTLQRKRGLRSAVSSSNSNIAPTYLLPTYLLPRTEKAELSRCLVCRESGEKKWGGSKNVESVETLRGKKSGVWGSGSTGAEYSTEYSVQMSGHSDKIMTDVGSHHFVKSSAKSDDVLVPQPSNDPHDPLNWNRYWKFSTIALATAVSFIQGFGPLALAPMFPNLMEAFDSDLASVVQLTGVCILVLGFSNFFWVPLSQTLGRRPVLIFSSIICLAANIWRAKATTYGSFMGACVLNGFGAGPAESIQPQVIADTQFLHERGAYNTLYFTFYFGSLMVRTSHKTKRVNTPNPPQQVGPIISGPMAFHVGWRSFWWLNVAMLAAVIVLLIFFFPETKWHRVHPKDIHQGTPPDEVVQHEKQSSEARQENLVVHEEHVVQDPFLHRGYPSKRQFHLWQTSPQPLQTLFLTFWVPWKLHLYPIVEWSAFVVSWSASCFLTINLTQSEAFAAPPYNWSSQSIGFTNFAILIGAFIGLATNGPLSDWVSMRATKKNRGIREPEMRLPAMIPYVAIAILGNFVVAFGYQYKWDWKAIVIIGYTAAGVQVAAIPAIASTYAVDSYKPVAGSIFVAITVNKNLWGYGFSKFITPWIEQAGYVPPIMMNMCLLVLWCLFGIPFYFFGKRCRKWTSRSEVHNM</sequence>
<dbReference type="Gene3D" id="3.40.309.10">
    <property type="entry name" value="Aldehyde Dehydrogenase, Chain A, domain 2"/>
    <property type="match status" value="1"/>
</dbReference>
<evidence type="ECO:0000313" key="11">
    <source>
        <dbReference type="Proteomes" id="UP000053958"/>
    </source>
</evidence>
<dbReference type="FunFam" id="3.40.605.10:FF:000007">
    <property type="entry name" value="NAD/NADP-dependent betaine aldehyde dehydrogenase"/>
    <property type="match status" value="1"/>
</dbReference>
<dbReference type="STRING" id="1408163.A0A0F4YQS0"/>
<dbReference type="EMBL" id="LASV01000283">
    <property type="protein sequence ID" value="KKA20171.1"/>
    <property type="molecule type" value="Genomic_DNA"/>
</dbReference>
<comment type="subcellular location">
    <subcellularLocation>
        <location evidence="1">Membrane</location>
        <topology evidence="1">Multi-pass membrane protein</topology>
    </subcellularLocation>
</comment>
<dbReference type="Gene3D" id="3.40.605.10">
    <property type="entry name" value="Aldehyde Dehydrogenase, Chain A, domain 1"/>
    <property type="match status" value="1"/>
</dbReference>
<dbReference type="FunFam" id="3.40.309.10:FF:000032">
    <property type="entry name" value="Probable aldehyde dehydrogenase"/>
    <property type="match status" value="1"/>
</dbReference>
<reference evidence="10 11" key="1">
    <citation type="submission" date="2015-04" db="EMBL/GenBank/DDBJ databases">
        <authorList>
            <person name="Heijne W.H."/>
            <person name="Fedorova N.D."/>
            <person name="Nierman W.C."/>
            <person name="Vollebregt A.W."/>
            <person name="Zhao Z."/>
            <person name="Wu L."/>
            <person name="Kumar M."/>
            <person name="Stam H."/>
            <person name="van den Berg M.A."/>
            <person name="Pel H.J."/>
        </authorList>
    </citation>
    <scope>NUCLEOTIDE SEQUENCE [LARGE SCALE GENOMIC DNA]</scope>
    <source>
        <strain evidence="10 11">CBS 393.64</strain>
    </source>
</reference>
<evidence type="ECO:0000256" key="3">
    <source>
        <dbReference type="ARBA" id="ARBA00023002"/>
    </source>
</evidence>
<comment type="catalytic activity">
    <reaction evidence="5">
        <text>an aldehyde + NAD(+) + H2O = a carboxylate + NADH + 2 H(+)</text>
        <dbReference type="Rhea" id="RHEA:16185"/>
        <dbReference type="ChEBI" id="CHEBI:15377"/>
        <dbReference type="ChEBI" id="CHEBI:15378"/>
        <dbReference type="ChEBI" id="CHEBI:17478"/>
        <dbReference type="ChEBI" id="CHEBI:29067"/>
        <dbReference type="ChEBI" id="CHEBI:57540"/>
        <dbReference type="ChEBI" id="CHEBI:57945"/>
        <dbReference type="EC" id="1.2.1.3"/>
    </reaction>
</comment>
<dbReference type="CDD" id="cd07106">
    <property type="entry name" value="ALDH_AldA-AAD23400"/>
    <property type="match status" value="1"/>
</dbReference>
<feature type="transmembrane region" description="Helical" evidence="8">
    <location>
        <begin position="1224"/>
        <end position="1244"/>
    </location>
</feature>
<comment type="caution">
    <text evidence="10">The sequence shown here is derived from an EMBL/GenBank/DDBJ whole genome shotgun (WGS) entry which is preliminary data.</text>
</comment>
<dbReference type="Proteomes" id="UP000053958">
    <property type="component" value="Unassembled WGS sequence"/>
</dbReference>
<organism evidence="10 11">
    <name type="scientific">Rasamsonia emersonii (strain ATCC 16479 / CBS 393.64 / IMI 116815)</name>
    <dbReference type="NCBI Taxonomy" id="1408163"/>
    <lineage>
        <taxon>Eukaryota</taxon>
        <taxon>Fungi</taxon>
        <taxon>Dikarya</taxon>
        <taxon>Ascomycota</taxon>
        <taxon>Pezizomycotina</taxon>
        <taxon>Eurotiomycetes</taxon>
        <taxon>Eurotiomycetidae</taxon>
        <taxon>Eurotiales</taxon>
        <taxon>Trichocomaceae</taxon>
        <taxon>Rasamsonia</taxon>
    </lineage>
</organism>
<dbReference type="Gene3D" id="1.20.1250.20">
    <property type="entry name" value="MFS general substrate transporter like domains"/>
    <property type="match status" value="1"/>
</dbReference>
<accession>A0A0F4YQS0</accession>
<dbReference type="GO" id="GO:0022857">
    <property type="term" value="F:transmembrane transporter activity"/>
    <property type="evidence" value="ECO:0007669"/>
    <property type="project" value="InterPro"/>
</dbReference>
<dbReference type="OrthoDB" id="5215911at2759"/>
<dbReference type="EC" id="1.2.1.3" evidence="4"/>
<dbReference type="RefSeq" id="XP_013326783.1">
    <property type="nucleotide sequence ID" value="XM_013471329.1"/>
</dbReference>
<dbReference type="InterPro" id="IPR036259">
    <property type="entry name" value="MFS_trans_sf"/>
</dbReference>
<evidence type="ECO:0000256" key="7">
    <source>
        <dbReference type="RuleBase" id="RU003345"/>
    </source>
</evidence>
<keyword evidence="8" id="KW-0812">Transmembrane</keyword>
<feature type="transmembrane region" description="Helical" evidence="8">
    <location>
        <begin position="1193"/>
        <end position="1212"/>
    </location>
</feature>
<evidence type="ECO:0000256" key="2">
    <source>
        <dbReference type="ARBA" id="ARBA00009986"/>
    </source>
</evidence>
<feature type="active site" evidence="6">
    <location>
        <position position="395"/>
    </location>
</feature>
<feature type="transmembrane region" description="Helical" evidence="8">
    <location>
        <begin position="1123"/>
        <end position="1146"/>
    </location>
</feature>
<evidence type="ECO:0000256" key="1">
    <source>
        <dbReference type="ARBA" id="ARBA00004141"/>
    </source>
</evidence>
<dbReference type="InterPro" id="IPR016163">
    <property type="entry name" value="Ald_DH_C"/>
</dbReference>
<feature type="transmembrane region" description="Helical" evidence="8">
    <location>
        <begin position="976"/>
        <end position="996"/>
    </location>
</feature>
<feature type="transmembrane region" description="Helical" evidence="8">
    <location>
        <begin position="804"/>
        <end position="825"/>
    </location>
</feature>
<evidence type="ECO:0000256" key="6">
    <source>
        <dbReference type="PROSITE-ProRule" id="PRU10007"/>
    </source>
</evidence>
<feature type="transmembrane region" description="Helical" evidence="8">
    <location>
        <begin position="837"/>
        <end position="857"/>
    </location>
</feature>
<protein>
    <recommendedName>
        <fullName evidence="4">aldehyde dehydrogenase (NAD(+))</fullName>
        <ecNumber evidence="4">1.2.1.3</ecNumber>
    </recommendedName>
</protein>